<protein>
    <recommendedName>
        <fullName evidence="2">Glycoside hydrolase family 65 C-terminal domain-containing protein</fullName>
    </recommendedName>
</protein>
<dbReference type="OrthoDB" id="9815108at2"/>
<evidence type="ECO:0000313" key="4">
    <source>
        <dbReference type="Proteomes" id="UP000237819"/>
    </source>
</evidence>
<gene>
    <name evidence="3" type="ORF">C5Y93_14115</name>
</gene>
<dbReference type="InterPro" id="IPR008928">
    <property type="entry name" value="6-hairpin_glycosidase_sf"/>
</dbReference>
<dbReference type="Gene3D" id="1.50.10.10">
    <property type="match status" value="1"/>
</dbReference>
<dbReference type="InterPro" id="IPR005194">
    <property type="entry name" value="Glyco_hydro_65_C"/>
</dbReference>
<comment type="caution">
    <text evidence="3">The sequence shown here is derived from an EMBL/GenBank/DDBJ whole genome shotgun (WGS) entry which is preliminary data.</text>
</comment>
<organism evidence="3 4">
    <name type="scientific">Blastopirellula marina</name>
    <dbReference type="NCBI Taxonomy" id="124"/>
    <lineage>
        <taxon>Bacteria</taxon>
        <taxon>Pseudomonadati</taxon>
        <taxon>Planctomycetota</taxon>
        <taxon>Planctomycetia</taxon>
        <taxon>Pirellulales</taxon>
        <taxon>Pirellulaceae</taxon>
        <taxon>Blastopirellula</taxon>
    </lineage>
</organism>
<dbReference type="GO" id="GO:0005975">
    <property type="term" value="P:carbohydrate metabolic process"/>
    <property type="evidence" value="ECO:0007669"/>
    <property type="project" value="InterPro"/>
</dbReference>
<dbReference type="InterPro" id="IPR012341">
    <property type="entry name" value="6hp_glycosidase-like_sf"/>
</dbReference>
<evidence type="ECO:0000259" key="2">
    <source>
        <dbReference type="Pfam" id="PF03633"/>
    </source>
</evidence>
<accession>A0A2S8GMI0</accession>
<evidence type="ECO:0000256" key="1">
    <source>
        <dbReference type="SAM" id="SignalP"/>
    </source>
</evidence>
<keyword evidence="1" id="KW-0732">Signal</keyword>
<feature type="domain" description="Glycoside hydrolase family 65 C-terminal" evidence="2">
    <location>
        <begin position="623"/>
        <end position="681"/>
    </location>
</feature>
<feature type="chain" id="PRO_5015541148" description="Glycoside hydrolase family 65 C-terminal domain-containing protein" evidence="1">
    <location>
        <begin position="22"/>
        <end position="714"/>
    </location>
</feature>
<name>A0A2S8GMI0_9BACT</name>
<evidence type="ECO:0000313" key="3">
    <source>
        <dbReference type="EMBL" id="PQO45571.1"/>
    </source>
</evidence>
<dbReference type="EMBL" id="PUHZ01000014">
    <property type="protein sequence ID" value="PQO45571.1"/>
    <property type="molecule type" value="Genomic_DNA"/>
</dbReference>
<dbReference type="RefSeq" id="WP_105336062.1">
    <property type="nucleotide sequence ID" value="NZ_PUHZ01000014.1"/>
</dbReference>
<dbReference type="AlphaFoldDB" id="A0A2S8GMI0"/>
<feature type="signal peptide" evidence="1">
    <location>
        <begin position="1"/>
        <end position="21"/>
    </location>
</feature>
<reference evidence="3 4" key="1">
    <citation type="submission" date="2018-02" db="EMBL/GenBank/DDBJ databases">
        <title>Comparative genomes isolates from brazilian mangrove.</title>
        <authorList>
            <person name="Araujo J.E."/>
            <person name="Taketani R.G."/>
            <person name="Silva M.C.P."/>
            <person name="Loureco M.V."/>
            <person name="Andreote F.D."/>
        </authorList>
    </citation>
    <scope>NUCLEOTIDE SEQUENCE [LARGE SCALE GENOMIC DNA]</scope>
    <source>
        <strain evidence="3 4">Nap-Phe MGV</strain>
    </source>
</reference>
<sequence>MIARLLPPLCGLWLLCVPASAQDRLPEFHVPGQESVTQPLEGIFQRHHSPVTHCTLWDAWLPMSTMWPAVGEEASAERCRDFYRASYLAREIDPSGYVTMNQHRGHGHPGGWPFPLWEQAGGAGWHFTVQHDPYREMMQMKTMDAAAVEFVGAEDIEQTDQQGLQLTTQGETTSLTLPVRPFDSFVAPFVVIEWSSDKLPQDAPVKLQWRHQEDGQFTEAQSIDVVKDSGVGGQYGAGLKLSVVPLYTHDQWKGRIEQLRLTWKNHEPQRMTIRNIHTATDTRHPITNALYVRGCCDYFLWTRDVEFLQKNLARMRTAMEYSLQEFQVREEGAMKVTWPGHDGRPGFTRDAAGKKRMHPGRGVGNNYWDLMPFGHLDCYASIIEYDALRALATVEKAVAKHPEWALPAPTLSANELGQIASDLKASAGQRFWDEEKGRFVACIDADGKSHDYGFTFLNLEAIYYDFATPAQAREIVRWIDGERVVEGDTSTGKDIYRWRFAPRATTRRNVDWYAWVWNNPETLAWGDQVQDGGAVLGFSFHDLMARLKVLGPDNAAERLSQIAKWYAEVDGEGGYRAYYAKPGRGSLQGGGTPGGLGLDHEFLESVLVPQVMLYGFLGVQPTADGFSIEPQLPSDWPSLEVTRIAVADHVVDIKAAREFIEIRFRRAGALPLRIDMPGGDWEVVNGRATLDAGSLTIVPNEAEPTVRVEMQDAF</sequence>
<dbReference type="Proteomes" id="UP000237819">
    <property type="component" value="Unassembled WGS sequence"/>
</dbReference>
<proteinExistence type="predicted"/>
<dbReference type="Gene3D" id="2.60.420.10">
    <property type="entry name" value="Maltose phosphorylase, domain 3"/>
    <property type="match status" value="1"/>
</dbReference>
<dbReference type="Pfam" id="PF03633">
    <property type="entry name" value="Glyco_hydro_65C"/>
    <property type="match status" value="1"/>
</dbReference>
<dbReference type="SUPFAM" id="SSF48208">
    <property type="entry name" value="Six-hairpin glycosidases"/>
    <property type="match status" value="1"/>
</dbReference>